<dbReference type="Gene3D" id="3.30.450.80">
    <property type="entry name" value="Transcription factor LuxR-like, autoinducer-binding domain"/>
    <property type="match status" value="1"/>
</dbReference>
<evidence type="ECO:0000313" key="5">
    <source>
        <dbReference type="EMBL" id="PWQ99355.1"/>
    </source>
</evidence>
<evidence type="ECO:0000313" key="6">
    <source>
        <dbReference type="Proteomes" id="UP000245506"/>
    </source>
</evidence>
<name>A0A317CLA7_9GAMM</name>
<sequence>MLKSLNRESKAVSDAFSELTKDITSLGFDAVLYSFFPRPMYINAKIQPVLHFSEAFAPFVSNYLTNDYGNRDFILRLALEGRQGTVDWWEEINSGNVTKEEQEVTIDAKQNFGIHHGLSIPILSGSFAISGISVISKNPDLSHFQEIKEQSLDALKELASDYHTKIIMSQNDVRFFVLPLIEQLNDTKKKVIKHLMSGKPMKNISDTYGGLTPRYAEKVVIEIRKEFGDISKNELIYILGMIHVHQFL</sequence>
<evidence type="ECO:0000256" key="1">
    <source>
        <dbReference type="ARBA" id="ARBA00023015"/>
    </source>
</evidence>
<keyword evidence="6" id="KW-1185">Reference proteome</keyword>
<dbReference type="AlphaFoldDB" id="A0A317CLA7"/>
<dbReference type="InterPro" id="IPR005143">
    <property type="entry name" value="TF_LuxR_autoind-bd_dom"/>
</dbReference>
<dbReference type="GO" id="GO:0003677">
    <property type="term" value="F:DNA binding"/>
    <property type="evidence" value="ECO:0007669"/>
    <property type="project" value="UniProtKB-KW"/>
</dbReference>
<evidence type="ECO:0000256" key="2">
    <source>
        <dbReference type="ARBA" id="ARBA00023125"/>
    </source>
</evidence>
<dbReference type="Proteomes" id="UP000245506">
    <property type="component" value="Unassembled WGS sequence"/>
</dbReference>
<accession>A0A317CLA7</accession>
<reference evidence="5 6" key="1">
    <citation type="submission" date="2018-05" db="EMBL/GenBank/DDBJ databases">
        <title>Leucothrix arctica sp. nov., isolated from Arctic seawater.</title>
        <authorList>
            <person name="Choi A."/>
            <person name="Baek K."/>
        </authorList>
    </citation>
    <scope>NUCLEOTIDE SEQUENCE [LARGE SCALE GENOMIC DNA]</scope>
    <source>
        <strain evidence="5 6">IMCC9719</strain>
    </source>
</reference>
<dbReference type="SUPFAM" id="SSF75516">
    <property type="entry name" value="Pheromone-binding domain of LuxR-like quorum-sensing transcription factors"/>
    <property type="match status" value="1"/>
</dbReference>
<organism evidence="5 6">
    <name type="scientific">Leucothrix arctica</name>
    <dbReference type="NCBI Taxonomy" id="1481894"/>
    <lineage>
        <taxon>Bacteria</taxon>
        <taxon>Pseudomonadati</taxon>
        <taxon>Pseudomonadota</taxon>
        <taxon>Gammaproteobacteria</taxon>
        <taxon>Thiotrichales</taxon>
        <taxon>Thiotrichaceae</taxon>
        <taxon>Leucothrix</taxon>
    </lineage>
</organism>
<keyword evidence="3" id="KW-0804">Transcription</keyword>
<protein>
    <recommendedName>
        <fullName evidence="4">Transcription factor LuxR-like autoinducer-binding domain-containing protein</fullName>
    </recommendedName>
</protein>
<comment type="caution">
    <text evidence="5">The sequence shown here is derived from an EMBL/GenBank/DDBJ whole genome shotgun (WGS) entry which is preliminary data.</text>
</comment>
<keyword evidence="1" id="KW-0805">Transcription regulation</keyword>
<proteinExistence type="predicted"/>
<dbReference type="EMBL" id="QGKL01000006">
    <property type="protein sequence ID" value="PWQ99355.1"/>
    <property type="molecule type" value="Genomic_DNA"/>
</dbReference>
<keyword evidence="2" id="KW-0238">DNA-binding</keyword>
<gene>
    <name evidence="5" type="ORF">DKT75_01255</name>
</gene>
<dbReference type="InterPro" id="IPR036693">
    <property type="entry name" value="TF_LuxR_autoind-bd_dom_sf"/>
</dbReference>
<evidence type="ECO:0000259" key="4">
    <source>
        <dbReference type="Pfam" id="PF03472"/>
    </source>
</evidence>
<feature type="domain" description="Transcription factor LuxR-like autoinducer-binding" evidence="4">
    <location>
        <begin position="14"/>
        <end position="161"/>
    </location>
</feature>
<dbReference type="Pfam" id="PF03472">
    <property type="entry name" value="Autoind_bind"/>
    <property type="match status" value="1"/>
</dbReference>
<evidence type="ECO:0000256" key="3">
    <source>
        <dbReference type="ARBA" id="ARBA00023163"/>
    </source>
</evidence>